<reference evidence="1" key="2">
    <citation type="submission" date="2021-04" db="EMBL/GenBank/DDBJ databases">
        <authorList>
            <person name="Gilroy R."/>
        </authorList>
    </citation>
    <scope>NUCLEOTIDE SEQUENCE</scope>
    <source>
        <strain evidence="1">ChiHecec2B26-446</strain>
    </source>
</reference>
<organism evidence="1 2">
    <name type="scientific">Candidatus Desulfovibrio intestinipullorum</name>
    <dbReference type="NCBI Taxonomy" id="2838536"/>
    <lineage>
        <taxon>Bacteria</taxon>
        <taxon>Pseudomonadati</taxon>
        <taxon>Thermodesulfobacteriota</taxon>
        <taxon>Desulfovibrionia</taxon>
        <taxon>Desulfovibrionales</taxon>
        <taxon>Desulfovibrionaceae</taxon>
        <taxon>Desulfovibrio</taxon>
    </lineage>
</organism>
<name>A0A9D1PVQ1_9BACT</name>
<dbReference type="AlphaFoldDB" id="A0A9D1PVQ1"/>
<proteinExistence type="predicted"/>
<reference evidence="1" key="1">
    <citation type="journal article" date="2021" name="PeerJ">
        <title>Extensive microbial diversity within the chicken gut microbiome revealed by metagenomics and culture.</title>
        <authorList>
            <person name="Gilroy R."/>
            <person name="Ravi A."/>
            <person name="Getino M."/>
            <person name="Pursley I."/>
            <person name="Horton D.L."/>
            <person name="Alikhan N.F."/>
            <person name="Baker D."/>
            <person name="Gharbi K."/>
            <person name="Hall N."/>
            <person name="Watson M."/>
            <person name="Adriaenssens E.M."/>
            <person name="Foster-Nyarko E."/>
            <person name="Jarju S."/>
            <person name="Secka A."/>
            <person name="Antonio M."/>
            <person name="Oren A."/>
            <person name="Chaudhuri R.R."/>
            <person name="La Ragione R."/>
            <person name="Hildebrand F."/>
            <person name="Pallen M.J."/>
        </authorList>
    </citation>
    <scope>NUCLEOTIDE SEQUENCE</scope>
    <source>
        <strain evidence="1">ChiHecec2B26-446</strain>
    </source>
</reference>
<dbReference type="EMBL" id="DXHV01000006">
    <property type="protein sequence ID" value="HIV99638.1"/>
    <property type="molecule type" value="Genomic_DNA"/>
</dbReference>
<dbReference type="Proteomes" id="UP000886752">
    <property type="component" value="Unassembled WGS sequence"/>
</dbReference>
<comment type="caution">
    <text evidence="1">The sequence shown here is derived from an EMBL/GenBank/DDBJ whole genome shotgun (WGS) entry which is preliminary data.</text>
</comment>
<protein>
    <submittedName>
        <fullName evidence="1">Uncharacterized protein</fullName>
    </submittedName>
</protein>
<sequence>MPMFCLPCSQFFSRPHGRPFLRQSSRPASRSGSRHGLVLRLPVVLPLLVLVLVVCAVQPRTAAAVQAGLAGATLPAVAGDPGGTSITGDAWSVGPGLATASNQAATISQLQGLGRALCEQMAALNSALQTKMGGTSEAQAALAEGAGKELVTALERLAGTLSSDIEATQHNPLSTEAPCADMAAALANTGQSKSRASLDSLQEEALDATRRDGTVRNFAQAQGQQDVILLDSDLFKNEQVFRPGWILPTGGLISEQARANYMIGVLSNPTPAPRLGESAARTPGGRKGASALKIKSAQTGVAEGALRFVSQFFLPLANYSLAVPELEEAAGVAEADRMSGDALGYSLMQYFTARQQYFSGNINKLRRSVLWNSSDTLKQIYILLAEHYHLRLESLRASLYQTALLATLVGIQSGTQNEVVERCLVPLRQAVNTAGQAG</sequence>
<accession>A0A9D1PVQ1</accession>
<evidence type="ECO:0000313" key="2">
    <source>
        <dbReference type="Proteomes" id="UP000886752"/>
    </source>
</evidence>
<evidence type="ECO:0000313" key="1">
    <source>
        <dbReference type="EMBL" id="HIV99638.1"/>
    </source>
</evidence>
<gene>
    <name evidence="1" type="ORF">H9894_00345</name>
</gene>